<sequence>MLFIYADSSKVGSTRDVSQQSKIIQLTSTKSATVSVPLSLTVDSNKFFVTGYPEKVLVHLKGPAALVTTTANTQNFKVYADLSNLGVGSHTVRIQQEGINSELRYSFEPADIKVDIQPRKTVSYPLKVKYTKSNIATGYQAGAATTDIKSVKVTGAMTEINKVKQVVAQLNVPQNARSTVENQAVIEALDADGKTVNVVITPATANVKLPIAAGHSKEVGVKLVVKGDSNENNQFKLSSDTKRVRVFGTQQQLAGISQAQVRVDTSDVTNAKTKTVVLDSKLNDVEGFDPTSIKVKIVKSTKS</sequence>
<keyword evidence="2" id="KW-1185">Reference proteome</keyword>
<accession>A0A0R2CZH5</accession>
<gene>
    <name evidence="1" type="ORF">FC56_GL000209</name>
</gene>
<evidence type="ECO:0000313" key="1">
    <source>
        <dbReference type="EMBL" id="KRM93497.1"/>
    </source>
</evidence>
<dbReference type="InterPro" id="IPR053154">
    <property type="entry name" value="c-di-AMP_regulator"/>
</dbReference>
<evidence type="ECO:0000313" key="2">
    <source>
        <dbReference type="Proteomes" id="UP000051256"/>
    </source>
</evidence>
<dbReference type="Pfam" id="PF07949">
    <property type="entry name" value="YbbR"/>
    <property type="match status" value="3"/>
</dbReference>
<dbReference type="InterPro" id="IPR012505">
    <property type="entry name" value="YbbR"/>
</dbReference>
<dbReference type="AlphaFoldDB" id="A0A0R2CZH5"/>
<dbReference type="Gene3D" id="2.170.120.40">
    <property type="entry name" value="YbbR-like domain"/>
    <property type="match status" value="2"/>
</dbReference>
<organism evidence="1 2">
    <name type="scientific">Lentilactobacillus senioris DSM 24302 = JCM 17472</name>
    <dbReference type="NCBI Taxonomy" id="1423802"/>
    <lineage>
        <taxon>Bacteria</taxon>
        <taxon>Bacillati</taxon>
        <taxon>Bacillota</taxon>
        <taxon>Bacilli</taxon>
        <taxon>Lactobacillales</taxon>
        <taxon>Lactobacillaceae</taxon>
        <taxon>Lentilactobacillus</taxon>
    </lineage>
</organism>
<dbReference type="PANTHER" id="PTHR37804">
    <property type="entry name" value="CDAA REGULATORY PROTEIN CDAR"/>
    <property type="match status" value="1"/>
</dbReference>
<reference evidence="1 2" key="1">
    <citation type="journal article" date="2015" name="Genome Announc.">
        <title>Expanding the biotechnology potential of lactobacilli through comparative genomics of 213 strains and associated genera.</title>
        <authorList>
            <person name="Sun Z."/>
            <person name="Harris H.M."/>
            <person name="McCann A."/>
            <person name="Guo C."/>
            <person name="Argimon S."/>
            <person name="Zhang W."/>
            <person name="Yang X."/>
            <person name="Jeffery I.B."/>
            <person name="Cooney J.C."/>
            <person name="Kagawa T.F."/>
            <person name="Liu W."/>
            <person name="Song Y."/>
            <person name="Salvetti E."/>
            <person name="Wrobel A."/>
            <person name="Rasinkangas P."/>
            <person name="Parkhill J."/>
            <person name="Rea M.C."/>
            <person name="O'Sullivan O."/>
            <person name="Ritari J."/>
            <person name="Douillard F.P."/>
            <person name="Paul Ross R."/>
            <person name="Yang R."/>
            <person name="Briner A.E."/>
            <person name="Felis G.E."/>
            <person name="de Vos W.M."/>
            <person name="Barrangou R."/>
            <person name="Klaenhammer T.R."/>
            <person name="Caufield P.W."/>
            <person name="Cui Y."/>
            <person name="Zhang H."/>
            <person name="O'Toole P.W."/>
        </authorList>
    </citation>
    <scope>NUCLEOTIDE SEQUENCE [LARGE SCALE GENOMIC DNA]</scope>
    <source>
        <strain evidence="1 2">DSM 24302</strain>
    </source>
</reference>
<name>A0A0R2CZH5_9LACO</name>
<dbReference type="Gene3D" id="2.170.120.30">
    <property type="match status" value="1"/>
</dbReference>
<proteinExistence type="predicted"/>
<dbReference type="PATRIC" id="fig|1423802.4.peg.211"/>
<dbReference type="PANTHER" id="PTHR37804:SF1">
    <property type="entry name" value="CDAA REGULATORY PROTEIN CDAR"/>
    <property type="match status" value="1"/>
</dbReference>
<protein>
    <submittedName>
        <fullName evidence="1">YbbR-like protein</fullName>
    </submittedName>
</protein>
<dbReference type="Proteomes" id="UP000051256">
    <property type="component" value="Unassembled WGS sequence"/>
</dbReference>
<dbReference type="STRING" id="1423802.FC56_GL000209"/>
<comment type="caution">
    <text evidence="1">The sequence shown here is derived from an EMBL/GenBank/DDBJ whole genome shotgun (WGS) entry which is preliminary data.</text>
</comment>
<dbReference type="EMBL" id="AYZR01000008">
    <property type="protein sequence ID" value="KRM93497.1"/>
    <property type="molecule type" value="Genomic_DNA"/>
</dbReference>